<dbReference type="RefSeq" id="WP_046356244.1">
    <property type="nucleotide sequence ID" value="NZ_AUXW01000146.1"/>
</dbReference>
<dbReference type="AlphaFoldDB" id="A0A0F6ACD2"/>
<feature type="chain" id="PRO_5002499627" evidence="1">
    <location>
        <begin position="20"/>
        <end position="308"/>
    </location>
</feature>
<name>A0A0F6ACD2_9GAMM</name>
<accession>A0A0F6ACD2</accession>
<gene>
    <name evidence="2" type="ORF">N479_14030</name>
</gene>
<dbReference type="EMBL" id="AUXW01000146">
    <property type="protein sequence ID" value="KKE83486.1"/>
    <property type="molecule type" value="Genomic_DNA"/>
</dbReference>
<dbReference type="PATRIC" id="fig|1129367.4.peg.2629"/>
<evidence type="ECO:0000313" key="2">
    <source>
        <dbReference type="EMBL" id="KKE83486.1"/>
    </source>
</evidence>
<comment type="caution">
    <text evidence="2">The sequence shown here is derived from an EMBL/GenBank/DDBJ whole genome shotgun (WGS) entry which is preliminary data.</text>
</comment>
<evidence type="ECO:0000256" key="1">
    <source>
        <dbReference type="SAM" id="SignalP"/>
    </source>
</evidence>
<keyword evidence="1" id="KW-0732">Signal</keyword>
<sequence length="308" mass="34070">MKIKLLFVILSFLSSQSFAVDISKIEKDNVGGIAPIISGGITIPIPVVFRHNLPPFPQDNGSLGSTDSDDDGIRDDIEWYIAEQYPLERDKRGYLYHAAAYARKVITAPSSPAVGAIPAGRLTPHQVLFSYGEIGKATYCMDTEGRDHIRRVVAMNMDSKERFVSYVKNVAQFTKAFQAAPQIDECEVTNKEALRSDHSGFHSDGILDLHGYVTEGIGITAVNKTLSRGIGINAPKRFTIYNKSGSDGDLTIKVWESGTLIAERRVNKGQHSSFTFTHSMLNDGRVEYEVFKESGETVLFNIIIEPHI</sequence>
<dbReference type="Proteomes" id="UP000033434">
    <property type="component" value="Unassembled WGS sequence"/>
</dbReference>
<evidence type="ECO:0000313" key="3">
    <source>
        <dbReference type="Proteomes" id="UP000033434"/>
    </source>
</evidence>
<feature type="signal peptide" evidence="1">
    <location>
        <begin position="1"/>
        <end position="19"/>
    </location>
</feature>
<reference evidence="2 3" key="1">
    <citation type="journal article" date="2015" name="BMC Genomics">
        <title>Genome mining reveals unlocked bioactive potential of marine Gram-negative bacteria.</title>
        <authorList>
            <person name="Machado H."/>
            <person name="Sonnenschein E.C."/>
            <person name="Melchiorsen J."/>
            <person name="Gram L."/>
        </authorList>
    </citation>
    <scope>NUCLEOTIDE SEQUENCE [LARGE SCALE GENOMIC DNA]</scope>
    <source>
        <strain evidence="2 3">S4054</strain>
    </source>
</reference>
<organism evidence="2 3">
    <name type="scientific">Pseudoalteromonas luteoviolacea S4054</name>
    <dbReference type="NCBI Taxonomy" id="1129367"/>
    <lineage>
        <taxon>Bacteria</taxon>
        <taxon>Pseudomonadati</taxon>
        <taxon>Pseudomonadota</taxon>
        <taxon>Gammaproteobacteria</taxon>
        <taxon>Alteromonadales</taxon>
        <taxon>Pseudoalteromonadaceae</taxon>
        <taxon>Pseudoalteromonas</taxon>
    </lineage>
</organism>
<protein>
    <submittedName>
        <fullName evidence="2">Uncharacterized protein</fullName>
    </submittedName>
</protein>
<proteinExistence type="predicted"/>